<feature type="chain" id="PRO_5045574264" evidence="8">
    <location>
        <begin position="44"/>
        <end position="299"/>
    </location>
</feature>
<keyword evidence="8" id="KW-0732">Signal</keyword>
<feature type="transmembrane region" description="Helical" evidence="7">
    <location>
        <begin position="268"/>
        <end position="289"/>
    </location>
</feature>
<evidence type="ECO:0000256" key="6">
    <source>
        <dbReference type="SAM" id="MobiDB-lite"/>
    </source>
</evidence>
<evidence type="ECO:0000256" key="7">
    <source>
        <dbReference type="SAM" id="Phobius"/>
    </source>
</evidence>
<keyword evidence="7" id="KW-0472">Membrane</keyword>
<evidence type="ECO:0000256" key="1">
    <source>
        <dbReference type="ARBA" id="ARBA00010648"/>
    </source>
</evidence>
<dbReference type="Pfam" id="PF00960">
    <property type="entry name" value="Neocarzinostat"/>
    <property type="match status" value="1"/>
</dbReference>
<evidence type="ECO:0000256" key="3">
    <source>
        <dbReference type="ARBA" id="ARBA00023022"/>
    </source>
</evidence>
<dbReference type="SUPFAM" id="SSF49319">
    <property type="entry name" value="Actinoxanthin-like"/>
    <property type="match status" value="1"/>
</dbReference>
<evidence type="ECO:0000256" key="4">
    <source>
        <dbReference type="ARBA" id="ARBA00023125"/>
    </source>
</evidence>
<evidence type="ECO:0000313" key="9">
    <source>
        <dbReference type="EMBL" id="MFC5155837.1"/>
    </source>
</evidence>
<accession>A0ABW0AUR6</accession>
<evidence type="ECO:0000313" key="10">
    <source>
        <dbReference type="Proteomes" id="UP001596160"/>
    </source>
</evidence>
<dbReference type="EMBL" id="JBHSKP010000026">
    <property type="protein sequence ID" value="MFC5155837.1"/>
    <property type="molecule type" value="Genomic_DNA"/>
</dbReference>
<gene>
    <name evidence="9" type="ORF">ACFPRH_29410</name>
</gene>
<comment type="similarity">
    <text evidence="1">Belongs to the neocarzinostatin family.</text>
</comment>
<proteinExistence type="inferred from homology"/>
<reference evidence="10" key="1">
    <citation type="journal article" date="2019" name="Int. J. Syst. Evol. Microbiol.">
        <title>The Global Catalogue of Microorganisms (GCM) 10K type strain sequencing project: providing services to taxonomists for standard genome sequencing and annotation.</title>
        <authorList>
            <consortium name="The Broad Institute Genomics Platform"/>
            <consortium name="The Broad Institute Genome Sequencing Center for Infectious Disease"/>
            <person name="Wu L."/>
            <person name="Ma J."/>
        </authorList>
    </citation>
    <scope>NUCLEOTIDE SEQUENCE [LARGE SCALE GENOMIC DNA]</scope>
    <source>
        <strain evidence="10">PCU 266</strain>
    </source>
</reference>
<dbReference type="InterPro" id="IPR002186">
    <property type="entry name" value="Neocarzinostatin_fam"/>
</dbReference>
<dbReference type="Gene3D" id="2.60.40.230">
    <property type="entry name" value="Neocarzinostatin-like"/>
    <property type="match status" value="1"/>
</dbReference>
<comment type="caution">
    <text evidence="9">The sequence shown here is derived from an EMBL/GenBank/DDBJ whole genome shotgun (WGS) entry which is preliminary data.</text>
</comment>
<name>A0ABW0AUR6_9ACTN</name>
<feature type="signal peptide" evidence="8">
    <location>
        <begin position="1"/>
        <end position="43"/>
    </location>
</feature>
<keyword evidence="10" id="KW-1185">Reference proteome</keyword>
<dbReference type="RefSeq" id="WP_381735126.1">
    <property type="nucleotide sequence ID" value="NZ_BAAASB010000001.1"/>
</dbReference>
<keyword evidence="5" id="KW-1015">Disulfide bond</keyword>
<keyword evidence="2" id="KW-0929">Antimicrobial</keyword>
<organism evidence="9 10">
    <name type="scientific">Streptomyces amakusaensis</name>
    <dbReference type="NCBI Taxonomy" id="67271"/>
    <lineage>
        <taxon>Bacteria</taxon>
        <taxon>Bacillati</taxon>
        <taxon>Actinomycetota</taxon>
        <taxon>Actinomycetes</taxon>
        <taxon>Kitasatosporales</taxon>
        <taxon>Streptomycetaceae</taxon>
        <taxon>Streptomyces</taxon>
    </lineage>
</organism>
<sequence>MGETDTGPGRRTPRPLARRRCPRPLALLLLPLLAAAPAAPATAADGGPETALSRQRAAPGEEITVSGGGWRPGALLTLLLCGQNMIGGTNSCANAEGRAVTADARGSFSRKLPVAKPPVPCPCVVHAATVTGDRAARDAPFAVAGHPTAPLPRPAGGKLAVLTVPRLEGESGILVLFGAPPSRRLALTVGNLGTAPVTDPVLRLGTAHGVYAPQWQERRWRGTVQPGEKARVTLPVELPAGAYGDYRLSLRHGGRTLLTHPWDVPRPWGVTVFWILLALVVPAALFRAATAALDRIRPP</sequence>
<evidence type="ECO:0000256" key="8">
    <source>
        <dbReference type="SAM" id="SignalP"/>
    </source>
</evidence>
<keyword evidence="7" id="KW-0812">Transmembrane</keyword>
<dbReference type="Proteomes" id="UP001596160">
    <property type="component" value="Unassembled WGS sequence"/>
</dbReference>
<keyword evidence="4" id="KW-0238">DNA-binding</keyword>
<evidence type="ECO:0000256" key="2">
    <source>
        <dbReference type="ARBA" id="ARBA00022529"/>
    </source>
</evidence>
<dbReference type="InterPro" id="IPR027273">
    <property type="entry name" value="Neocarzinostatin-like"/>
</dbReference>
<protein>
    <submittedName>
        <fullName evidence="9">Neocarzinostatin apoprotein domain-containing protein</fullName>
    </submittedName>
</protein>
<keyword evidence="3" id="KW-0044">Antibiotic</keyword>
<feature type="region of interest" description="Disordered" evidence="6">
    <location>
        <begin position="40"/>
        <end position="66"/>
    </location>
</feature>
<evidence type="ECO:0000256" key="5">
    <source>
        <dbReference type="ARBA" id="ARBA00023157"/>
    </source>
</evidence>
<keyword evidence="7" id="KW-1133">Transmembrane helix</keyword>